<reference evidence="1 2" key="1">
    <citation type="submission" date="2016-09" db="EMBL/GenBank/DDBJ databases">
        <title>Rhizobium sp. nov., a novel species isolated from the rice rhizosphere.</title>
        <authorList>
            <person name="Zhao J."/>
            <person name="Zhang X."/>
        </authorList>
    </citation>
    <scope>NUCLEOTIDE SEQUENCE [LARGE SCALE GENOMIC DNA]</scope>
    <source>
        <strain evidence="1 2">1.7048</strain>
    </source>
</reference>
<dbReference type="AlphaFoldDB" id="A0A1Q9ASN0"/>
<accession>A0A1Q9ASN0</accession>
<name>A0A1Q9ASN0_9HYPH</name>
<dbReference type="EMBL" id="MKIP01000058">
    <property type="protein sequence ID" value="OLP58371.1"/>
    <property type="molecule type" value="Genomic_DNA"/>
</dbReference>
<comment type="caution">
    <text evidence="1">The sequence shown here is derived from an EMBL/GenBank/DDBJ whole genome shotgun (WGS) entry which is preliminary data.</text>
</comment>
<dbReference type="SUPFAM" id="SSF53756">
    <property type="entry name" value="UDP-Glycosyltransferase/glycogen phosphorylase"/>
    <property type="match status" value="1"/>
</dbReference>
<protein>
    <recommendedName>
        <fullName evidence="3">Glycosyltransferase</fullName>
    </recommendedName>
</protein>
<evidence type="ECO:0008006" key="3">
    <source>
        <dbReference type="Google" id="ProtNLM"/>
    </source>
</evidence>
<sequence>MRLVVLSSLVPVRNPATGFDVANRALVDGLKALGHEVAVIGYLEPGQEPAPDLDVTLLGRLEVTNAKVSRSRKITWLARAVAGRTSVSCAKLQEVTPAAFAEALRRLMPFDGLVLNSIQLAGAFETVVAAYPSIYVAHNVEAASARENARYAQGIVERLLFQREAKHLDRLEQGLARRAAYILAFVPQDLSAFGEEAARRSGVMPLVRHWTLPPAMPEPPAYDLGLIGTWSWRPNRLGLDWFLEQVVPLLPETMSIAIAGGIDHPPASRHPGLRFLGRVPDATAFVRRARVVPLVARGGTGVQLKTIETFELGMPCVATPASLRGMASLPENCSMAETPDDFAHALVRAVADVRAGRLGVLSGDEFYETQRRALLAALDTGLAALPKAKPSLRQAADRHGEPAHAALVARRLS</sequence>
<dbReference type="Proteomes" id="UP000186364">
    <property type="component" value="Unassembled WGS sequence"/>
</dbReference>
<dbReference type="Pfam" id="PF13692">
    <property type="entry name" value="Glyco_trans_1_4"/>
    <property type="match status" value="1"/>
</dbReference>
<evidence type="ECO:0000313" key="1">
    <source>
        <dbReference type="EMBL" id="OLP58371.1"/>
    </source>
</evidence>
<organism evidence="1 2">
    <name type="scientific">Xaviernesmea oryzae</name>
    <dbReference type="NCBI Taxonomy" id="464029"/>
    <lineage>
        <taxon>Bacteria</taxon>
        <taxon>Pseudomonadati</taxon>
        <taxon>Pseudomonadota</taxon>
        <taxon>Alphaproteobacteria</taxon>
        <taxon>Hyphomicrobiales</taxon>
        <taxon>Rhizobiaceae</taxon>
        <taxon>Rhizobium/Agrobacterium group</taxon>
        <taxon>Xaviernesmea</taxon>
    </lineage>
</organism>
<keyword evidence="2" id="KW-1185">Reference proteome</keyword>
<evidence type="ECO:0000313" key="2">
    <source>
        <dbReference type="Proteomes" id="UP000186364"/>
    </source>
</evidence>
<proteinExistence type="predicted"/>
<gene>
    <name evidence="1" type="ORF">BJF93_05880</name>
</gene>